<accession>A0A060UV47</accession>
<evidence type="ECO:0000313" key="3">
    <source>
        <dbReference type="Proteomes" id="UP000193925"/>
    </source>
</evidence>
<reference evidence="1" key="2">
    <citation type="submission" date="2014-07" db="EMBL/GenBank/DDBJ databases">
        <title>Initial genome analysis of the psychrotolerant acidophile Acidithiobacillus ferrivorans CF27: insights into iron and sulfur oxidation pathways and into biofilm formation.</title>
        <authorList>
            <person name="Talla E."/>
            <person name="Hedrich S."/>
            <person name="Mangenot S."/>
            <person name="Ji B."/>
            <person name="Johnson D.B."/>
            <person name="Barbe V."/>
            <person name="Bonnefoy V."/>
        </authorList>
    </citation>
    <scope>NUCLEOTIDE SEQUENCE [LARGE SCALE GENOMIC DNA]</scope>
    <source>
        <strain evidence="1">CF27</strain>
    </source>
</reference>
<sequence length="393" mass="43629">MRLFGLKTRKASNTVDGNAAWVEPPRQFVSVSQTPAAVQEVDHLATDDLLGEADVYWTYGKWHDAMQIYEWWIGNNGAGPANEVALQAVARKYLDCAAKAMDFDAFYRMMRRLIDLQVEQAFLQDMVVFGLMRDPGNFDLIGLAEAVEVEESRVISIAQKVVDAEKTPSQRKSDLWKRNRNDAGRLAAGTGSAGTHLQDTILPTASHGPGCALVVATSAKDYQDMLGFGSHHAQLFGILCGADFLDDSAAVVDHWKIESVMAHLRREMEARPMKLTVYVDYLRIAHGEGLRDEYAEVLLALFSVLLSANAGSGLRRRLLASGRLLGQHWIFDFLSGSKGREFMTVARKVQDCRLQVGRLQAATSVYVPEKAWVKSTEWSLPLVLVLEKENVDA</sequence>
<proteinExistence type="predicted"/>
<reference evidence="1" key="1">
    <citation type="submission" date="2014-03" db="EMBL/GenBank/DDBJ databases">
        <authorList>
            <person name="Genoscope - CEA"/>
        </authorList>
    </citation>
    <scope>NUCLEOTIDE SEQUENCE [LARGE SCALE GENOMIC DNA]</scope>
    <source>
        <strain evidence="1">CF27</strain>
    </source>
</reference>
<gene>
    <name evidence="2" type="ORF">AFERRI_10711</name>
    <name evidence="1" type="ORF">AFERRI_400429</name>
</gene>
<evidence type="ECO:0000313" key="1">
    <source>
        <dbReference type="EMBL" id="CDQ10648.1"/>
    </source>
</evidence>
<dbReference type="EMBL" id="LT841305">
    <property type="protein sequence ID" value="SMH64677.1"/>
    <property type="molecule type" value="Genomic_DNA"/>
</dbReference>
<dbReference type="Proteomes" id="UP000193925">
    <property type="component" value="Chromosome AFERRI"/>
</dbReference>
<protein>
    <submittedName>
        <fullName evidence="1">Uncharacterized protein</fullName>
    </submittedName>
</protein>
<dbReference type="EMBL" id="CCCS020000035">
    <property type="protein sequence ID" value="CDQ10648.1"/>
    <property type="molecule type" value="Genomic_DNA"/>
</dbReference>
<name>A0A060UV47_9PROT</name>
<reference evidence="2 3" key="3">
    <citation type="submission" date="2017-03" db="EMBL/GenBank/DDBJ databases">
        <authorList>
            <person name="Regsiter A."/>
            <person name="William W."/>
        </authorList>
    </citation>
    <scope>NUCLEOTIDE SEQUENCE [LARGE SCALE GENOMIC DNA]</scope>
    <source>
        <strain evidence="2">PRJEB5721</strain>
    </source>
</reference>
<keyword evidence="3" id="KW-1185">Reference proteome</keyword>
<organism evidence="1">
    <name type="scientific">Acidithiobacillus ferrivorans</name>
    <dbReference type="NCBI Taxonomy" id="160808"/>
    <lineage>
        <taxon>Bacteria</taxon>
        <taxon>Pseudomonadati</taxon>
        <taxon>Pseudomonadota</taxon>
        <taxon>Acidithiobacillia</taxon>
        <taxon>Acidithiobacillales</taxon>
        <taxon>Acidithiobacillaceae</taxon>
        <taxon>Acidithiobacillus</taxon>
    </lineage>
</organism>
<evidence type="ECO:0000313" key="2">
    <source>
        <dbReference type="EMBL" id="SMH64677.1"/>
    </source>
</evidence>
<dbReference type="AlphaFoldDB" id="A0A060UV47"/>